<dbReference type="PROSITE" id="PS00065">
    <property type="entry name" value="D_2_HYDROXYACID_DH_1"/>
    <property type="match status" value="1"/>
</dbReference>
<dbReference type="SUPFAM" id="SSF51735">
    <property type="entry name" value="NAD(P)-binding Rossmann-fold domains"/>
    <property type="match status" value="1"/>
</dbReference>
<dbReference type="Gene3D" id="3.40.50.720">
    <property type="entry name" value="NAD(P)-binding Rossmann-like Domain"/>
    <property type="match status" value="2"/>
</dbReference>
<gene>
    <name evidence="4" type="ORF">METZ01_LOCUS469056</name>
</gene>
<sequence>MKPKILVTRKMTDGAEKKLAENFEVTFNKNDDPIPYEELVKLANQYDGMVVSGWDKFDENFFNNMNGRLKIIATFSVGYDHIDIKSAKEKNIIITNTPNVLNDAVAEITLLLMLATCRKAYEGISLVKSGKWKDVKVDFVNFVMGQSLTGKTLGIIGMGRIGRIVAKRAKGFGMKIIYCNRNKLSNEIEDGAKYYESVNSMMPDCDFVSIHTPATIETKNILNNAAIELLPKHAIVINTSRGS</sequence>
<dbReference type="SUPFAM" id="SSF52283">
    <property type="entry name" value="Formate/glycerate dehydrogenase catalytic domain-like"/>
    <property type="match status" value="1"/>
</dbReference>
<dbReference type="PANTHER" id="PTHR10996:SF257">
    <property type="entry name" value="GLYOXYLATE REDUCTASE 1"/>
    <property type="match status" value="1"/>
</dbReference>
<name>A0A383B887_9ZZZZ</name>
<feature type="domain" description="D-isomer specific 2-hydroxyacid dehydrogenase NAD-binding" evidence="3">
    <location>
        <begin position="111"/>
        <end position="243"/>
    </location>
</feature>
<dbReference type="EMBL" id="UINC01198304">
    <property type="protein sequence ID" value="SVE16202.1"/>
    <property type="molecule type" value="Genomic_DNA"/>
</dbReference>
<evidence type="ECO:0000313" key="4">
    <source>
        <dbReference type="EMBL" id="SVE16202.1"/>
    </source>
</evidence>
<dbReference type="InterPro" id="IPR006140">
    <property type="entry name" value="D-isomer_DH_NAD-bd"/>
</dbReference>
<dbReference type="InterPro" id="IPR036291">
    <property type="entry name" value="NAD(P)-bd_dom_sf"/>
</dbReference>
<organism evidence="4">
    <name type="scientific">marine metagenome</name>
    <dbReference type="NCBI Taxonomy" id="408172"/>
    <lineage>
        <taxon>unclassified sequences</taxon>
        <taxon>metagenomes</taxon>
        <taxon>ecological metagenomes</taxon>
    </lineage>
</organism>
<evidence type="ECO:0000256" key="1">
    <source>
        <dbReference type="ARBA" id="ARBA00005854"/>
    </source>
</evidence>
<dbReference type="InterPro" id="IPR029752">
    <property type="entry name" value="D-isomer_DH_CS1"/>
</dbReference>
<feature type="non-terminal residue" evidence="4">
    <location>
        <position position="243"/>
    </location>
</feature>
<reference evidence="4" key="1">
    <citation type="submission" date="2018-05" db="EMBL/GenBank/DDBJ databases">
        <authorList>
            <person name="Lanie J.A."/>
            <person name="Ng W.-L."/>
            <person name="Kazmierczak K.M."/>
            <person name="Andrzejewski T.M."/>
            <person name="Davidsen T.M."/>
            <person name="Wayne K.J."/>
            <person name="Tettelin H."/>
            <person name="Glass J.I."/>
            <person name="Rusch D."/>
            <person name="Podicherti R."/>
            <person name="Tsui H.-C.T."/>
            <person name="Winkler M.E."/>
        </authorList>
    </citation>
    <scope>NUCLEOTIDE SEQUENCE</scope>
</reference>
<comment type="similarity">
    <text evidence="1">Belongs to the D-isomer specific 2-hydroxyacid dehydrogenase family.</text>
</comment>
<dbReference type="CDD" id="cd05301">
    <property type="entry name" value="GDH"/>
    <property type="match status" value="1"/>
</dbReference>
<dbReference type="AlphaFoldDB" id="A0A383B887"/>
<keyword evidence="2" id="KW-0560">Oxidoreductase</keyword>
<dbReference type="Pfam" id="PF02826">
    <property type="entry name" value="2-Hacid_dh_C"/>
    <property type="match status" value="1"/>
</dbReference>
<evidence type="ECO:0000256" key="2">
    <source>
        <dbReference type="ARBA" id="ARBA00023002"/>
    </source>
</evidence>
<dbReference type="PANTHER" id="PTHR10996">
    <property type="entry name" value="2-HYDROXYACID DEHYDROGENASE-RELATED"/>
    <property type="match status" value="1"/>
</dbReference>
<dbReference type="GO" id="GO:0051287">
    <property type="term" value="F:NAD binding"/>
    <property type="evidence" value="ECO:0007669"/>
    <property type="project" value="InterPro"/>
</dbReference>
<accession>A0A383B887</accession>
<protein>
    <recommendedName>
        <fullName evidence="3">D-isomer specific 2-hydroxyacid dehydrogenase NAD-binding domain-containing protein</fullName>
    </recommendedName>
</protein>
<dbReference type="GO" id="GO:0030267">
    <property type="term" value="F:glyoxylate reductase (NADPH) activity"/>
    <property type="evidence" value="ECO:0007669"/>
    <property type="project" value="TreeGrafter"/>
</dbReference>
<proteinExistence type="inferred from homology"/>
<dbReference type="InterPro" id="IPR050223">
    <property type="entry name" value="D-isomer_2-hydroxyacid_DH"/>
</dbReference>
<evidence type="ECO:0000259" key="3">
    <source>
        <dbReference type="Pfam" id="PF02826"/>
    </source>
</evidence>
<dbReference type="GO" id="GO:0005829">
    <property type="term" value="C:cytosol"/>
    <property type="evidence" value="ECO:0007669"/>
    <property type="project" value="TreeGrafter"/>
</dbReference>
<dbReference type="GO" id="GO:0016618">
    <property type="term" value="F:hydroxypyruvate reductase [NAD(P)H] activity"/>
    <property type="evidence" value="ECO:0007669"/>
    <property type="project" value="TreeGrafter"/>
</dbReference>